<reference evidence="3 4" key="1">
    <citation type="submission" date="2023-10" db="EMBL/GenBank/DDBJ databases">
        <title>Bacteria for the degradation of biodegradable plastic PBAT(Polybutylene adipate terephthalate).</title>
        <authorList>
            <person name="Weon H.-Y."/>
            <person name="Yeon J."/>
        </authorList>
    </citation>
    <scope>NUCLEOTIDE SEQUENCE [LARGE SCALE GENOMIC DNA]</scope>
    <source>
        <strain evidence="3 4">SBD 7-3</strain>
    </source>
</reference>
<keyword evidence="2" id="KW-0732">Signal</keyword>
<evidence type="ECO:0008006" key="5">
    <source>
        <dbReference type="Google" id="ProtNLM"/>
    </source>
</evidence>
<organism evidence="3 4">
    <name type="scientific">Piscinibacter gummiphilus</name>
    <dbReference type="NCBI Taxonomy" id="946333"/>
    <lineage>
        <taxon>Bacteria</taxon>
        <taxon>Pseudomonadati</taxon>
        <taxon>Pseudomonadota</taxon>
        <taxon>Betaproteobacteria</taxon>
        <taxon>Burkholderiales</taxon>
        <taxon>Sphaerotilaceae</taxon>
        <taxon>Piscinibacter</taxon>
    </lineage>
</organism>
<name>A0ABZ0CWC7_9BURK</name>
<evidence type="ECO:0000256" key="1">
    <source>
        <dbReference type="SAM" id="MobiDB-lite"/>
    </source>
</evidence>
<feature type="chain" id="PRO_5046999295" description="DUF4124 domain-containing protein" evidence="2">
    <location>
        <begin position="20"/>
        <end position="131"/>
    </location>
</feature>
<proteinExistence type="predicted"/>
<dbReference type="EMBL" id="CP136336">
    <property type="protein sequence ID" value="WOB09203.1"/>
    <property type="molecule type" value="Genomic_DNA"/>
</dbReference>
<evidence type="ECO:0000313" key="3">
    <source>
        <dbReference type="EMBL" id="WOB09203.1"/>
    </source>
</evidence>
<keyword evidence="4" id="KW-1185">Reference proteome</keyword>
<sequence length="131" mass="14372">MRTVLLLIAAALTSASVHAQTVYRCGPEGRSYSQTPCAQGRAIEVNDERSTQQRREALDVAERDRALADSLEEDRVTREARPRAGMAKIDGRIGFARVAHAEAAKKTVKSKKKPKASQHADRYKAVSAPRS</sequence>
<evidence type="ECO:0000256" key="2">
    <source>
        <dbReference type="SAM" id="SignalP"/>
    </source>
</evidence>
<feature type="signal peptide" evidence="2">
    <location>
        <begin position="1"/>
        <end position="19"/>
    </location>
</feature>
<feature type="compositionally biased region" description="Basic residues" evidence="1">
    <location>
        <begin position="106"/>
        <end position="116"/>
    </location>
</feature>
<dbReference type="RefSeq" id="WP_316702160.1">
    <property type="nucleotide sequence ID" value="NZ_CP136336.1"/>
</dbReference>
<dbReference type="Proteomes" id="UP001303946">
    <property type="component" value="Chromosome"/>
</dbReference>
<evidence type="ECO:0000313" key="4">
    <source>
        <dbReference type="Proteomes" id="UP001303946"/>
    </source>
</evidence>
<protein>
    <recommendedName>
        <fullName evidence="5">DUF4124 domain-containing protein</fullName>
    </recommendedName>
</protein>
<accession>A0ABZ0CWC7</accession>
<feature type="region of interest" description="Disordered" evidence="1">
    <location>
        <begin position="104"/>
        <end position="131"/>
    </location>
</feature>
<gene>
    <name evidence="3" type="ORF">RXV79_03875</name>
</gene>